<dbReference type="GO" id="GO:0005737">
    <property type="term" value="C:cytoplasm"/>
    <property type="evidence" value="ECO:0007669"/>
    <property type="project" value="UniProtKB-SubCell"/>
</dbReference>
<dbReference type="EMBL" id="CP035299">
    <property type="protein sequence ID" value="QAU52060.1"/>
    <property type="molecule type" value="Genomic_DNA"/>
</dbReference>
<evidence type="ECO:0000256" key="5">
    <source>
        <dbReference type="ARBA" id="ARBA00015938"/>
    </source>
</evidence>
<keyword evidence="9 14" id="KW-0326">Glycosidase</keyword>
<evidence type="ECO:0000256" key="6">
    <source>
        <dbReference type="ARBA" id="ARBA00022490"/>
    </source>
</evidence>
<evidence type="ECO:0000256" key="4">
    <source>
        <dbReference type="ARBA" id="ARBA00012268"/>
    </source>
</evidence>
<evidence type="ECO:0000256" key="3">
    <source>
        <dbReference type="ARBA" id="ARBA00008061"/>
    </source>
</evidence>
<comment type="pathway">
    <text evidence="2 14">Glycan biosynthesis; trehalose biosynthesis.</text>
</comment>
<dbReference type="UniPathway" id="UPA00299"/>
<evidence type="ECO:0000256" key="16">
    <source>
        <dbReference type="PIRSR" id="PIRSR006337-2"/>
    </source>
</evidence>
<dbReference type="PANTHER" id="PTHR43002">
    <property type="entry name" value="GLYCOGEN DEBRANCHING ENZYME"/>
    <property type="match status" value="1"/>
</dbReference>
<dbReference type="InterPro" id="IPR013783">
    <property type="entry name" value="Ig-like_fold"/>
</dbReference>
<dbReference type="InterPro" id="IPR044901">
    <property type="entry name" value="Trehalose_TreZ_E-set_sf"/>
</dbReference>
<dbReference type="SMART" id="SM00642">
    <property type="entry name" value="Aamy"/>
    <property type="match status" value="1"/>
</dbReference>
<sequence length="559" mass="62747">MTFPASTRPDQPTAVWAPRAADVLLCVEGNEIPMATHPHGWFACDTRLEPSQRYGFRLRCPGAKDFGPVLPDPRSQRQPDGVHGLSQVIDPGTWDDQHWRGRPLAEEVIYELHVGTFSPEGTFAGVEDRLDYLQQLGVTAIELMPVQPFGGTRNWGYDGVDWFAVHEAYGGPEGLRSLVHACHRRDISVILDVVFNHFGPDGNYLPAFGPYLSDATTGWGEAVNFSGPYSDEVRLYCLDAARQWLEDFHIDGLRLDAVHAYDDRGAWSIMEQLQAVAEDVEAKTGRHKYLIAESDLNDPRLISPSGYGLAGQWVDDIHHCIHTLVSGEDQAYYSDYAKAGIAGLKKTLEDMYFFQGSFSTFRARTHGRELSADIRPQAGITYTTTHDQTGNRALGDRPSQNLSAEQLRLKAALVLLSPYVPMLFMGEEFAAQSPFPFFCSHESAGLNQATSQGRLEEFAQHGWKPEEVPDPADPATFESARLNWDFDQDQEAMLSTYRELIALRKKHRLAQRDYGEFEVSTEGQVLYLRYEHLELQANCSGAADHSQGLGPWEYRIREF</sequence>
<evidence type="ECO:0000256" key="12">
    <source>
        <dbReference type="ARBA" id="ARBA00034013"/>
    </source>
</evidence>
<evidence type="ECO:0000256" key="2">
    <source>
        <dbReference type="ARBA" id="ARBA00005199"/>
    </source>
</evidence>
<dbReference type="EC" id="3.2.1.141" evidence="4 13"/>
<dbReference type="NCBIfam" id="TIGR02402">
    <property type="entry name" value="trehalose_TreZ"/>
    <property type="match status" value="1"/>
</dbReference>
<dbReference type="CDD" id="cd02853">
    <property type="entry name" value="E_set_MTHase_like_N"/>
    <property type="match status" value="1"/>
</dbReference>
<evidence type="ECO:0000256" key="15">
    <source>
        <dbReference type="PIRSR" id="PIRSR006337-1"/>
    </source>
</evidence>
<gene>
    <name evidence="19" type="primary">treZ</name>
    <name evidence="19" type="ORF">CPELA_03905</name>
</gene>
<feature type="site" description="Transition state stabilizer" evidence="17">
    <location>
        <position position="387"/>
    </location>
</feature>
<evidence type="ECO:0000259" key="18">
    <source>
        <dbReference type="SMART" id="SM00642"/>
    </source>
</evidence>
<dbReference type="RefSeq" id="WP_128889552.1">
    <property type="nucleotide sequence ID" value="NZ_BMCX01000001.1"/>
</dbReference>
<evidence type="ECO:0000256" key="1">
    <source>
        <dbReference type="ARBA" id="ARBA00004496"/>
    </source>
</evidence>
<reference evidence="19 20" key="1">
    <citation type="submission" date="2019-01" db="EMBL/GenBank/DDBJ databases">
        <authorList>
            <person name="Ruckert C."/>
            <person name="Busche T."/>
            <person name="Kalinowski J."/>
        </authorList>
    </citation>
    <scope>NUCLEOTIDE SEQUENCE [LARGE SCALE GENOMIC DNA]</scope>
    <source>
        <strain evidence="19 20">136/3</strain>
    </source>
</reference>
<keyword evidence="8" id="KW-0119">Carbohydrate metabolism</keyword>
<dbReference type="Gene3D" id="1.10.10.760">
    <property type="entry name" value="E-set domains of sugar-utilizing enzymes"/>
    <property type="match status" value="1"/>
</dbReference>
<evidence type="ECO:0000256" key="17">
    <source>
        <dbReference type="PIRSR" id="PIRSR006337-3"/>
    </source>
</evidence>
<dbReference type="Pfam" id="PF00128">
    <property type="entry name" value="Alpha-amylase"/>
    <property type="match status" value="1"/>
</dbReference>
<evidence type="ECO:0000313" key="20">
    <source>
        <dbReference type="Proteomes" id="UP000288929"/>
    </source>
</evidence>
<dbReference type="SUPFAM" id="SSF81296">
    <property type="entry name" value="E set domains"/>
    <property type="match status" value="1"/>
</dbReference>
<evidence type="ECO:0000313" key="19">
    <source>
        <dbReference type="EMBL" id="QAU52060.1"/>
    </source>
</evidence>
<dbReference type="Gene3D" id="3.20.20.80">
    <property type="entry name" value="Glycosidases"/>
    <property type="match status" value="1"/>
</dbReference>
<keyword evidence="7 14" id="KW-0378">Hydrolase</keyword>
<accession>A0A410W7X9</accession>
<feature type="binding site" evidence="16">
    <location>
        <begin position="254"/>
        <end position="259"/>
    </location>
    <ligand>
        <name>substrate</name>
    </ligand>
</feature>
<evidence type="ECO:0000256" key="7">
    <source>
        <dbReference type="ARBA" id="ARBA00022801"/>
    </source>
</evidence>
<dbReference type="SUPFAM" id="SSF51445">
    <property type="entry name" value="(Trans)glycosidases"/>
    <property type="match status" value="1"/>
</dbReference>
<dbReference type="InterPro" id="IPR014756">
    <property type="entry name" value="Ig_E-set"/>
</dbReference>
<evidence type="ECO:0000256" key="14">
    <source>
        <dbReference type="PIRNR" id="PIRNR006337"/>
    </source>
</evidence>
<feature type="binding site" evidence="16">
    <location>
        <begin position="315"/>
        <end position="319"/>
    </location>
    <ligand>
        <name>substrate</name>
    </ligand>
</feature>
<dbReference type="KEGG" id="cpeg:CPELA_03905"/>
<dbReference type="CDD" id="cd11325">
    <property type="entry name" value="AmyAc_GTHase"/>
    <property type="match status" value="1"/>
</dbReference>
<name>A0A410W7X9_9CORY</name>
<dbReference type="OrthoDB" id="9800174at2"/>
<dbReference type="Gene3D" id="2.60.40.10">
    <property type="entry name" value="Immunoglobulins"/>
    <property type="match status" value="1"/>
</dbReference>
<dbReference type="InterPro" id="IPR006047">
    <property type="entry name" value="GH13_cat_dom"/>
</dbReference>
<evidence type="ECO:0000256" key="8">
    <source>
        <dbReference type="ARBA" id="ARBA00023277"/>
    </source>
</evidence>
<keyword evidence="6" id="KW-0963">Cytoplasm</keyword>
<feature type="active site" description="Nucleophile" evidence="15">
    <location>
        <position position="256"/>
    </location>
</feature>
<proteinExistence type="inferred from homology"/>
<dbReference type="GO" id="GO:0033942">
    <property type="term" value="F:4-alpha-D-(1-&gt;4)-alpha-D-glucanotrehalose trehalohydrolase activity"/>
    <property type="evidence" value="ECO:0007669"/>
    <property type="project" value="UniProtKB-EC"/>
</dbReference>
<feature type="active site" description="Proton donor" evidence="15">
    <location>
        <position position="293"/>
    </location>
</feature>
<feature type="binding site" evidence="16">
    <location>
        <begin position="386"/>
        <end position="391"/>
    </location>
    <ligand>
        <name>substrate</name>
    </ligand>
</feature>
<evidence type="ECO:0000256" key="10">
    <source>
        <dbReference type="ARBA" id="ARBA00032057"/>
    </source>
</evidence>
<feature type="domain" description="Glycosyl hydrolase family 13 catalytic" evidence="18">
    <location>
        <begin position="111"/>
        <end position="454"/>
    </location>
</feature>
<dbReference type="AlphaFoldDB" id="A0A410W7X9"/>
<dbReference type="PIRSF" id="PIRSF006337">
    <property type="entry name" value="Trehalose_TreZ"/>
    <property type="match status" value="1"/>
</dbReference>
<evidence type="ECO:0000256" key="13">
    <source>
        <dbReference type="NCBIfam" id="TIGR02402"/>
    </source>
</evidence>
<comment type="catalytic activity">
    <reaction evidence="12 14">
        <text>hydrolysis of (1-&gt;4)-alpha-D-glucosidic linkage in 4-alpha-D-[(1-&gt;4)-alpha-D-glucanosyl]n trehalose to yield trehalose and (1-&gt;4)-alpha-D-glucan.</text>
        <dbReference type="EC" id="3.2.1.141"/>
    </reaction>
</comment>
<dbReference type="InterPro" id="IPR012768">
    <property type="entry name" value="Trehalose_TreZ"/>
</dbReference>
<comment type="subcellular location">
    <subcellularLocation>
        <location evidence="1 15">Cytoplasm</location>
    </subcellularLocation>
</comment>
<evidence type="ECO:0000256" key="11">
    <source>
        <dbReference type="ARBA" id="ARBA00033284"/>
    </source>
</evidence>
<evidence type="ECO:0000256" key="9">
    <source>
        <dbReference type="ARBA" id="ARBA00023295"/>
    </source>
</evidence>
<comment type="similarity">
    <text evidence="3 14">Belongs to the glycosyl hydrolase 13 family.</text>
</comment>
<protein>
    <recommendedName>
        <fullName evidence="5 13">Malto-oligosyltrehalose trehalohydrolase</fullName>
        <shortName evidence="14">MTHase</shortName>
        <ecNumber evidence="4 13">3.2.1.141</ecNumber>
    </recommendedName>
    <alternativeName>
        <fullName evidence="11 14">4-alpha-D-((1-&gt;4)-alpha-D-glucano)trehalose trehalohydrolase</fullName>
    </alternativeName>
    <alternativeName>
        <fullName evidence="10 14">Maltooligosyl trehalose trehalohydrolase</fullName>
    </alternativeName>
</protein>
<dbReference type="Proteomes" id="UP000288929">
    <property type="component" value="Chromosome"/>
</dbReference>
<keyword evidence="20" id="KW-1185">Reference proteome</keyword>
<dbReference type="GO" id="GO:0005992">
    <property type="term" value="P:trehalose biosynthetic process"/>
    <property type="evidence" value="ECO:0007669"/>
    <property type="project" value="UniProtKB-UniRule"/>
</dbReference>
<organism evidence="19 20">
    <name type="scientific">Corynebacterium pelargi</name>
    <dbReference type="NCBI Taxonomy" id="1471400"/>
    <lineage>
        <taxon>Bacteria</taxon>
        <taxon>Bacillati</taxon>
        <taxon>Actinomycetota</taxon>
        <taxon>Actinomycetes</taxon>
        <taxon>Mycobacteriales</taxon>
        <taxon>Corynebacteriaceae</taxon>
        <taxon>Corynebacterium</taxon>
    </lineage>
</organism>
<dbReference type="InterPro" id="IPR017853">
    <property type="entry name" value="GH"/>
</dbReference>